<proteinExistence type="predicted"/>
<dbReference type="EMBL" id="DVIQ01000063">
    <property type="protein sequence ID" value="HIS31965.1"/>
    <property type="molecule type" value="Genomic_DNA"/>
</dbReference>
<dbReference type="Proteomes" id="UP000823935">
    <property type="component" value="Unassembled WGS sequence"/>
</dbReference>
<evidence type="ECO:0000313" key="1">
    <source>
        <dbReference type="EMBL" id="HIS31965.1"/>
    </source>
</evidence>
<organism evidence="1 2">
    <name type="scientific">Candidatus Limivivens intestinipullorum</name>
    <dbReference type="NCBI Taxonomy" id="2840858"/>
    <lineage>
        <taxon>Bacteria</taxon>
        <taxon>Bacillati</taxon>
        <taxon>Bacillota</taxon>
        <taxon>Clostridia</taxon>
        <taxon>Lachnospirales</taxon>
        <taxon>Lachnospiraceae</taxon>
        <taxon>Lachnospiraceae incertae sedis</taxon>
        <taxon>Candidatus Limivivens</taxon>
    </lineage>
</organism>
<sequence length="51" mass="5539">MDSKRKQGLETAVRRLEAAAVSFAMKMKEQKTGGIGIETIADTPWRSGLCA</sequence>
<accession>A0A9D1EU18</accession>
<evidence type="ECO:0000313" key="2">
    <source>
        <dbReference type="Proteomes" id="UP000823935"/>
    </source>
</evidence>
<reference evidence="1" key="1">
    <citation type="submission" date="2020-10" db="EMBL/GenBank/DDBJ databases">
        <authorList>
            <person name="Gilroy R."/>
        </authorList>
    </citation>
    <scope>NUCLEOTIDE SEQUENCE</scope>
    <source>
        <strain evidence="1">CHK190-19873</strain>
    </source>
</reference>
<reference evidence="1" key="2">
    <citation type="journal article" date="2021" name="PeerJ">
        <title>Extensive microbial diversity within the chicken gut microbiome revealed by metagenomics and culture.</title>
        <authorList>
            <person name="Gilroy R."/>
            <person name="Ravi A."/>
            <person name="Getino M."/>
            <person name="Pursley I."/>
            <person name="Horton D.L."/>
            <person name="Alikhan N.F."/>
            <person name="Baker D."/>
            <person name="Gharbi K."/>
            <person name="Hall N."/>
            <person name="Watson M."/>
            <person name="Adriaenssens E.M."/>
            <person name="Foster-Nyarko E."/>
            <person name="Jarju S."/>
            <person name="Secka A."/>
            <person name="Antonio M."/>
            <person name="Oren A."/>
            <person name="Chaudhuri R.R."/>
            <person name="La Ragione R."/>
            <person name="Hildebrand F."/>
            <person name="Pallen M.J."/>
        </authorList>
    </citation>
    <scope>NUCLEOTIDE SEQUENCE</scope>
    <source>
        <strain evidence="1">CHK190-19873</strain>
    </source>
</reference>
<dbReference type="AlphaFoldDB" id="A0A9D1EU18"/>
<name>A0A9D1EU18_9FIRM</name>
<gene>
    <name evidence="1" type="ORF">IAB44_10525</name>
</gene>
<comment type="caution">
    <text evidence="1">The sequence shown here is derived from an EMBL/GenBank/DDBJ whole genome shotgun (WGS) entry which is preliminary data.</text>
</comment>
<protein>
    <submittedName>
        <fullName evidence="1">Uncharacterized protein</fullName>
    </submittedName>
</protein>